<keyword evidence="1" id="KW-0408">Iron</keyword>
<keyword evidence="2" id="KW-0456">Lyase</keyword>
<dbReference type="GO" id="GO:0016829">
    <property type="term" value="F:lyase activity"/>
    <property type="evidence" value="ECO:0007669"/>
    <property type="project" value="UniProtKB-KW"/>
</dbReference>
<evidence type="ECO:0000313" key="5">
    <source>
        <dbReference type="Proteomes" id="UP000323708"/>
    </source>
</evidence>
<evidence type="ECO:0000256" key="2">
    <source>
        <dbReference type="ARBA" id="ARBA00023239"/>
    </source>
</evidence>
<proteinExistence type="predicted"/>
<evidence type="ECO:0000259" key="3">
    <source>
        <dbReference type="Pfam" id="PF04412"/>
    </source>
</evidence>
<sequence length="426" mass="45468">MKNNPMPAEYNAEQLSLSAFDRACLNGAEGSAIAKAMRFLVGIGQALGAHRLIDVEHCHLVGSYYSGVADVKFLQQLVKANARVRVPTTLNASSACLERKSPSPEADRAAARGVVELYTAMGCEPQLTCAPYHLPHRPSLGSVVAWAESNAVVFANSVLGARSNKTVQYLDLCAALTGRIPESGLYLDSQREPTCHVDCSLLPSGSWDFPLTGELIGLWLGYHCGTEVPILSGCDRTPGEDLLRGLGAAAASSGAVSLFHFEGVTPEAHQYRIQNLPGTQLTIGALTETAAPYRGIPGQAVSAICLGTPHYSLTQLRNLAEHMIGTNIRPRIPIYVTTSRYNRDALRNELLDGELAARGVQLLVDTCSYYGRAVPLPDGPVLTDSAKWAYYGAGNLGVTTLLGELEDCLATAASGRLTRAGSFPWL</sequence>
<name>A0A5B0WPL6_9GAMM</name>
<protein>
    <submittedName>
        <fullName evidence="4">DUF521 domain-containing protein</fullName>
    </submittedName>
</protein>
<dbReference type="InterPro" id="IPR007506">
    <property type="entry name" value="PMDh-L-like_dom"/>
</dbReference>
<gene>
    <name evidence="4" type="ORF">F0M18_18035</name>
</gene>
<dbReference type="RefSeq" id="WP_149612863.1">
    <property type="nucleotide sequence ID" value="NZ_VTUX01000010.1"/>
</dbReference>
<dbReference type="Pfam" id="PF04412">
    <property type="entry name" value="AcnX"/>
    <property type="match status" value="1"/>
</dbReference>
<dbReference type="Proteomes" id="UP000323708">
    <property type="component" value="Unassembled WGS sequence"/>
</dbReference>
<feature type="domain" description="Phosphomevalonate dehydratase large subunit-like" evidence="3">
    <location>
        <begin position="16"/>
        <end position="409"/>
    </location>
</feature>
<dbReference type="PANTHER" id="PTHR36577">
    <property type="entry name" value="DUF521 DOMAIN PROTEIN (AFU_ORTHOLOGUE AFUA_6G00490)"/>
    <property type="match status" value="1"/>
</dbReference>
<dbReference type="EMBL" id="VTUX01000010">
    <property type="protein sequence ID" value="KAA1188398.1"/>
    <property type="molecule type" value="Genomic_DNA"/>
</dbReference>
<dbReference type="AlphaFoldDB" id="A0A5B0WPL6"/>
<accession>A0A5B0WPL6</accession>
<reference evidence="4 5" key="1">
    <citation type="submission" date="2019-09" db="EMBL/GenBank/DDBJ databases">
        <authorList>
            <person name="Chen X.-Y."/>
        </authorList>
    </citation>
    <scope>NUCLEOTIDE SEQUENCE [LARGE SCALE GENOMIC DNA]</scope>
    <source>
        <strain evidence="4 5">NY5</strain>
    </source>
</reference>
<evidence type="ECO:0000313" key="4">
    <source>
        <dbReference type="EMBL" id="KAA1188398.1"/>
    </source>
</evidence>
<evidence type="ECO:0000256" key="1">
    <source>
        <dbReference type="ARBA" id="ARBA00023004"/>
    </source>
</evidence>
<keyword evidence="5" id="KW-1185">Reference proteome</keyword>
<comment type="caution">
    <text evidence="4">The sequence shown here is derived from an EMBL/GenBank/DDBJ whole genome shotgun (WGS) entry which is preliminary data.</text>
</comment>
<organism evidence="4 5">
    <name type="scientific">Pseudohalioglobus sediminis</name>
    <dbReference type="NCBI Taxonomy" id="2606449"/>
    <lineage>
        <taxon>Bacteria</taxon>
        <taxon>Pseudomonadati</taxon>
        <taxon>Pseudomonadota</taxon>
        <taxon>Gammaproteobacteria</taxon>
        <taxon>Cellvibrionales</taxon>
        <taxon>Halieaceae</taxon>
        <taxon>Pseudohalioglobus</taxon>
    </lineage>
</organism>
<dbReference type="PANTHER" id="PTHR36577:SF3">
    <property type="entry name" value="DUF521 DOMAIN PROTEIN (AFU_ORTHOLOGUE AFUA_6G00490)"/>
    <property type="match status" value="1"/>
</dbReference>